<name>A0A7W8B3F7_STRST</name>
<keyword evidence="3" id="KW-1185">Reference proteome</keyword>
<reference evidence="2 3" key="1">
    <citation type="submission" date="2020-08" db="EMBL/GenBank/DDBJ databases">
        <title>Genomic Encyclopedia of Type Strains, Phase III (KMG-III): the genomes of soil and plant-associated and newly described type strains.</title>
        <authorList>
            <person name="Whitman W."/>
        </authorList>
    </citation>
    <scope>NUCLEOTIDE SEQUENCE [LARGE SCALE GENOMIC DNA]</scope>
    <source>
        <strain evidence="2 3">CECT 3146</strain>
    </source>
</reference>
<dbReference type="Proteomes" id="UP000549009">
    <property type="component" value="Unassembled WGS sequence"/>
</dbReference>
<evidence type="ECO:0000256" key="1">
    <source>
        <dbReference type="SAM" id="MobiDB-lite"/>
    </source>
</evidence>
<dbReference type="EMBL" id="JACHJD010000033">
    <property type="protein sequence ID" value="MBB5109623.1"/>
    <property type="molecule type" value="Genomic_DNA"/>
</dbReference>
<comment type="caution">
    <text evidence="2">The sequence shown here is derived from an EMBL/GenBank/DDBJ whole genome shotgun (WGS) entry which is preliminary data.</text>
</comment>
<evidence type="ECO:0000313" key="3">
    <source>
        <dbReference type="Proteomes" id="UP000549009"/>
    </source>
</evidence>
<proteinExistence type="predicted"/>
<protein>
    <submittedName>
        <fullName evidence="2">Uncharacterized protein</fullName>
    </submittedName>
</protein>
<feature type="region of interest" description="Disordered" evidence="1">
    <location>
        <begin position="73"/>
        <end position="96"/>
    </location>
</feature>
<sequence length="96" mass="10275">MLSMALARAAVRPLAGACGGMWQTVRSWVEGRQARLFERERRTTLQTVPAAVPQGAWIVDRRADGSSLELLIPPGGSHPDVHEGRPQPGAAGILLP</sequence>
<dbReference type="AlphaFoldDB" id="A0A7W8B3F7"/>
<gene>
    <name evidence="2" type="ORF">FHS40_008753</name>
</gene>
<evidence type="ECO:0000313" key="2">
    <source>
        <dbReference type="EMBL" id="MBB5109623.1"/>
    </source>
</evidence>
<accession>A0A7W8B3F7</accession>
<organism evidence="2 3">
    <name type="scientific">Streptomyces spectabilis</name>
    <dbReference type="NCBI Taxonomy" id="68270"/>
    <lineage>
        <taxon>Bacteria</taxon>
        <taxon>Bacillati</taxon>
        <taxon>Actinomycetota</taxon>
        <taxon>Actinomycetes</taxon>
        <taxon>Kitasatosporales</taxon>
        <taxon>Streptomycetaceae</taxon>
        <taxon>Streptomyces</taxon>
    </lineage>
</organism>